<dbReference type="PROSITE" id="PS50110">
    <property type="entry name" value="RESPONSE_REGULATORY"/>
    <property type="match status" value="1"/>
</dbReference>
<evidence type="ECO:0000259" key="7">
    <source>
        <dbReference type="PROSITE" id="PS50109"/>
    </source>
</evidence>
<proteinExistence type="predicted"/>
<evidence type="ECO:0000256" key="5">
    <source>
        <dbReference type="ARBA" id="ARBA00022777"/>
    </source>
</evidence>
<dbReference type="Pfam" id="PF00512">
    <property type="entry name" value="HisKA"/>
    <property type="match status" value="1"/>
</dbReference>
<evidence type="ECO:0000259" key="8">
    <source>
        <dbReference type="PROSITE" id="PS50110"/>
    </source>
</evidence>
<name>A0A431VF95_9PROT</name>
<dbReference type="GO" id="GO:0009927">
    <property type="term" value="F:histidine phosphotransfer kinase activity"/>
    <property type="evidence" value="ECO:0007669"/>
    <property type="project" value="TreeGrafter"/>
</dbReference>
<evidence type="ECO:0000256" key="1">
    <source>
        <dbReference type="ARBA" id="ARBA00000085"/>
    </source>
</evidence>
<dbReference type="EC" id="2.7.13.3" evidence="2"/>
<feature type="modified residue" description="4-aspartylphosphate" evidence="6">
    <location>
        <position position="56"/>
    </location>
</feature>
<evidence type="ECO:0000256" key="6">
    <source>
        <dbReference type="PROSITE-ProRule" id="PRU00169"/>
    </source>
</evidence>
<dbReference type="InterPro" id="IPR001789">
    <property type="entry name" value="Sig_transdc_resp-reg_receiver"/>
</dbReference>
<evidence type="ECO:0000313" key="10">
    <source>
        <dbReference type="Proteomes" id="UP000277007"/>
    </source>
</evidence>
<dbReference type="InterPro" id="IPR011006">
    <property type="entry name" value="CheY-like_superfamily"/>
</dbReference>
<dbReference type="Pfam" id="PF02518">
    <property type="entry name" value="HATPase_c"/>
    <property type="match status" value="1"/>
</dbReference>
<comment type="caution">
    <text evidence="9">The sequence shown here is derived from an EMBL/GenBank/DDBJ whole genome shotgun (WGS) entry which is preliminary data.</text>
</comment>
<feature type="domain" description="Histidine kinase" evidence="7">
    <location>
        <begin position="161"/>
        <end position="375"/>
    </location>
</feature>
<dbReference type="SMART" id="SM00387">
    <property type="entry name" value="HATPase_c"/>
    <property type="match status" value="1"/>
</dbReference>
<reference evidence="9 10" key="1">
    <citation type="submission" date="2018-12" db="EMBL/GenBank/DDBJ databases">
        <authorList>
            <person name="Yang Y."/>
        </authorList>
    </citation>
    <scope>NUCLEOTIDE SEQUENCE [LARGE SCALE GENOMIC DNA]</scope>
    <source>
        <strain evidence="9 10">L-25-5w-1</strain>
    </source>
</reference>
<dbReference type="SUPFAM" id="SSF55874">
    <property type="entry name" value="ATPase domain of HSP90 chaperone/DNA topoisomerase II/histidine kinase"/>
    <property type="match status" value="1"/>
</dbReference>
<dbReference type="CDD" id="cd17569">
    <property type="entry name" value="REC_HupR-like"/>
    <property type="match status" value="1"/>
</dbReference>
<dbReference type="EMBL" id="RXMA01000015">
    <property type="protein sequence ID" value="RTR18382.1"/>
    <property type="molecule type" value="Genomic_DNA"/>
</dbReference>
<sequence length="385" mass="41850">MPEPNEKVLLVDDDPNVLSGYRRHLGRRYTLLTALGGQEALGILDAEPGIAVIIADMRMPGMNGVQFLSECQKHHGDAVRIMLTGNADQDTAIQAVNRGHVFRFLTKPTPVETVIEAVDAGLRQHRLHQAERELIRQADVTRNALERERAAAKQQREFVAMVSHEFRTPLAIIDSACEILGGPYQITDQQRGKRIGMIRESVRRMTELMESVLNISKLEAGGLEAHPVPTDLAALLRTAADRLQSTITSHRIVVETVGVPTGIPADPRMIDHIVTNLLSNAVKYSPGRDRVLLRAGVNAQEVQITVADEGVGIPTEEIPRLFDKFFRASTSSGIAGTGIGLYLADQFVRLHGGRIEVTSAVGRGSLFTVHLPLSGAAAVAKTAAN</sequence>
<dbReference type="PANTHER" id="PTHR43047">
    <property type="entry name" value="TWO-COMPONENT HISTIDINE PROTEIN KINASE"/>
    <property type="match status" value="1"/>
</dbReference>
<organism evidence="9 10">
    <name type="scientific">Azospirillum griseum</name>
    <dbReference type="NCBI Taxonomy" id="2496639"/>
    <lineage>
        <taxon>Bacteria</taxon>
        <taxon>Pseudomonadati</taxon>
        <taxon>Pseudomonadota</taxon>
        <taxon>Alphaproteobacteria</taxon>
        <taxon>Rhodospirillales</taxon>
        <taxon>Azospirillaceae</taxon>
        <taxon>Azospirillum</taxon>
    </lineage>
</organism>
<evidence type="ECO:0000313" key="9">
    <source>
        <dbReference type="EMBL" id="RTR18382.1"/>
    </source>
</evidence>
<feature type="domain" description="Response regulatory" evidence="8">
    <location>
        <begin position="7"/>
        <end position="122"/>
    </location>
</feature>
<dbReference type="SUPFAM" id="SSF52172">
    <property type="entry name" value="CheY-like"/>
    <property type="match status" value="1"/>
</dbReference>
<evidence type="ECO:0000256" key="4">
    <source>
        <dbReference type="ARBA" id="ARBA00022679"/>
    </source>
</evidence>
<accession>A0A431VF95</accession>
<dbReference type="InterPro" id="IPR036890">
    <property type="entry name" value="HATPase_C_sf"/>
</dbReference>
<dbReference type="Gene3D" id="3.40.50.2300">
    <property type="match status" value="1"/>
</dbReference>
<dbReference type="SUPFAM" id="SSF47384">
    <property type="entry name" value="Homodimeric domain of signal transducing histidine kinase"/>
    <property type="match status" value="1"/>
</dbReference>
<protein>
    <recommendedName>
        <fullName evidence="2">histidine kinase</fullName>
        <ecNumber evidence="2">2.7.13.3</ecNumber>
    </recommendedName>
</protein>
<dbReference type="PANTHER" id="PTHR43047:SF72">
    <property type="entry name" value="OSMOSENSING HISTIDINE PROTEIN KINASE SLN1"/>
    <property type="match status" value="1"/>
</dbReference>
<dbReference type="AlphaFoldDB" id="A0A431VF95"/>
<evidence type="ECO:0000256" key="2">
    <source>
        <dbReference type="ARBA" id="ARBA00012438"/>
    </source>
</evidence>
<dbReference type="Gene3D" id="3.30.565.10">
    <property type="entry name" value="Histidine kinase-like ATPase, C-terminal domain"/>
    <property type="match status" value="1"/>
</dbReference>
<dbReference type="CDD" id="cd00082">
    <property type="entry name" value="HisKA"/>
    <property type="match status" value="1"/>
</dbReference>
<dbReference type="InterPro" id="IPR036097">
    <property type="entry name" value="HisK_dim/P_sf"/>
</dbReference>
<comment type="catalytic activity">
    <reaction evidence="1">
        <text>ATP + protein L-histidine = ADP + protein N-phospho-L-histidine.</text>
        <dbReference type="EC" id="2.7.13.3"/>
    </reaction>
</comment>
<keyword evidence="3 6" id="KW-0597">Phosphoprotein</keyword>
<dbReference type="GO" id="GO:0005886">
    <property type="term" value="C:plasma membrane"/>
    <property type="evidence" value="ECO:0007669"/>
    <property type="project" value="TreeGrafter"/>
</dbReference>
<dbReference type="RefSeq" id="WP_126617267.1">
    <property type="nucleotide sequence ID" value="NZ_JBHUCY010000021.1"/>
</dbReference>
<dbReference type="InterPro" id="IPR005467">
    <property type="entry name" value="His_kinase_dom"/>
</dbReference>
<dbReference type="PRINTS" id="PR00344">
    <property type="entry name" value="BCTRLSENSOR"/>
</dbReference>
<dbReference type="FunFam" id="3.30.565.10:FF:000006">
    <property type="entry name" value="Sensor histidine kinase WalK"/>
    <property type="match status" value="1"/>
</dbReference>
<dbReference type="SMART" id="SM00448">
    <property type="entry name" value="REC"/>
    <property type="match status" value="1"/>
</dbReference>
<dbReference type="SMART" id="SM00388">
    <property type="entry name" value="HisKA"/>
    <property type="match status" value="1"/>
</dbReference>
<dbReference type="Gene3D" id="1.10.287.130">
    <property type="match status" value="1"/>
</dbReference>
<dbReference type="CDD" id="cd00075">
    <property type="entry name" value="HATPase"/>
    <property type="match status" value="1"/>
</dbReference>
<dbReference type="Proteomes" id="UP000277007">
    <property type="component" value="Unassembled WGS sequence"/>
</dbReference>
<dbReference type="OrthoDB" id="9806130at2"/>
<keyword evidence="5 9" id="KW-0418">Kinase</keyword>
<dbReference type="PROSITE" id="PS50109">
    <property type="entry name" value="HIS_KIN"/>
    <property type="match status" value="1"/>
</dbReference>
<keyword evidence="4" id="KW-0808">Transferase</keyword>
<gene>
    <name evidence="9" type="ORF">EJ903_16160</name>
</gene>
<dbReference type="GO" id="GO:0000155">
    <property type="term" value="F:phosphorelay sensor kinase activity"/>
    <property type="evidence" value="ECO:0007669"/>
    <property type="project" value="InterPro"/>
</dbReference>
<evidence type="ECO:0000256" key="3">
    <source>
        <dbReference type="ARBA" id="ARBA00022553"/>
    </source>
</evidence>
<dbReference type="InterPro" id="IPR004358">
    <property type="entry name" value="Sig_transdc_His_kin-like_C"/>
</dbReference>
<dbReference type="InterPro" id="IPR003661">
    <property type="entry name" value="HisK_dim/P_dom"/>
</dbReference>
<keyword evidence="10" id="KW-1185">Reference proteome</keyword>
<dbReference type="Pfam" id="PF00072">
    <property type="entry name" value="Response_reg"/>
    <property type="match status" value="1"/>
</dbReference>
<dbReference type="InterPro" id="IPR003594">
    <property type="entry name" value="HATPase_dom"/>
</dbReference>